<feature type="compositionally biased region" description="Basic and acidic residues" evidence="1">
    <location>
        <begin position="371"/>
        <end position="388"/>
    </location>
</feature>
<organism evidence="2">
    <name type="scientific">Herbiconiux sp. A18JL235</name>
    <dbReference type="NCBI Taxonomy" id="3152363"/>
    <lineage>
        <taxon>Bacteria</taxon>
        <taxon>Bacillati</taxon>
        <taxon>Actinomycetota</taxon>
        <taxon>Actinomycetes</taxon>
        <taxon>Micrococcales</taxon>
        <taxon>Microbacteriaceae</taxon>
        <taxon>Herbiconiux</taxon>
    </lineage>
</organism>
<keyword evidence="2" id="KW-0614">Plasmid</keyword>
<feature type="region of interest" description="Disordered" evidence="1">
    <location>
        <begin position="345"/>
        <end position="388"/>
    </location>
</feature>
<name>A0AB39BM29_9MICO</name>
<evidence type="ECO:0000256" key="1">
    <source>
        <dbReference type="SAM" id="MobiDB-lite"/>
    </source>
</evidence>
<sequence>MGLGVPSLRANTPIGVSDGFDDPILGPQDAPGSTISRRSGSWSLEAPPGAYAAVPAWTSGAAWFDAVMDALRSPEGEELRRAVSIAPDTLLRIAYADMLSADADTGRGVSTAHETVAEVTGVCKKTVQRARGLLEALGLAVSIVEGRYLTAAEREAAESAHGGRQIKAASVRALTMPKRWAVENVHLPRRGDLGVKAPDLEVKPTRASARESAAPRPPAAKKRNHRQGSPRSGQPRSIGVQRFAAGLAARMRWLADGRHIGQVCAMLERCDVDPDRWTIDAFMEALARGNKRAGLTVAEPGGQRDPVAYLGWQIRNAIDPAEPTPAEEAQLRALQARAELEARRREREAEEARWASRDQAAIDEAISAMHEQQRAWERARRQSREAAQ</sequence>
<geneLocation type="plasmid" evidence="2">
    <name>unnamed1</name>
</geneLocation>
<feature type="compositionally biased region" description="Low complexity" evidence="1">
    <location>
        <begin position="205"/>
        <end position="214"/>
    </location>
</feature>
<evidence type="ECO:0000313" key="2">
    <source>
        <dbReference type="EMBL" id="XDI07549.1"/>
    </source>
</evidence>
<proteinExistence type="predicted"/>
<dbReference type="AlphaFoldDB" id="A0AB39BM29"/>
<dbReference type="RefSeq" id="WP_368499912.1">
    <property type="nucleotide sequence ID" value="NZ_CP162512.1"/>
</dbReference>
<gene>
    <name evidence="2" type="ORF">ABFY20_19735</name>
</gene>
<feature type="compositionally biased region" description="Basic and acidic residues" evidence="1">
    <location>
        <begin position="195"/>
        <end position="204"/>
    </location>
</feature>
<accession>A0AB39BM29</accession>
<dbReference type="EMBL" id="CP162512">
    <property type="protein sequence ID" value="XDI07549.1"/>
    <property type="molecule type" value="Genomic_DNA"/>
</dbReference>
<feature type="region of interest" description="Disordered" evidence="1">
    <location>
        <begin position="14"/>
        <end position="39"/>
    </location>
</feature>
<reference evidence="2" key="1">
    <citation type="submission" date="2024-05" db="EMBL/GenBank/DDBJ databases">
        <title>Herbiconiux sp. A18JL235.</title>
        <authorList>
            <person name="Zhang G."/>
        </authorList>
    </citation>
    <scope>NUCLEOTIDE SEQUENCE</scope>
    <source>
        <strain evidence="2">A18JL235</strain>
        <plasmid evidence="2">unnamed1</plasmid>
    </source>
</reference>
<evidence type="ECO:0008006" key="3">
    <source>
        <dbReference type="Google" id="ProtNLM"/>
    </source>
</evidence>
<feature type="compositionally biased region" description="Basic and acidic residues" evidence="1">
    <location>
        <begin position="345"/>
        <end position="356"/>
    </location>
</feature>
<protein>
    <recommendedName>
        <fullName evidence="3">Replication protein</fullName>
    </recommendedName>
</protein>
<feature type="region of interest" description="Disordered" evidence="1">
    <location>
        <begin position="195"/>
        <end position="239"/>
    </location>
</feature>
<feature type="compositionally biased region" description="Basic residues" evidence="1">
    <location>
        <begin position="219"/>
        <end position="228"/>
    </location>
</feature>